<organism evidence="2 3">
    <name type="scientific">Candidatus Curtissbacteria bacterium RIFCSPHIGHO2_02_FULL_42_15</name>
    <dbReference type="NCBI Taxonomy" id="1797716"/>
    <lineage>
        <taxon>Bacteria</taxon>
        <taxon>Candidatus Curtissiibacteriota</taxon>
    </lineage>
</organism>
<accession>A0A1F5GD82</accession>
<evidence type="ECO:0000313" key="3">
    <source>
        <dbReference type="Proteomes" id="UP000177124"/>
    </source>
</evidence>
<feature type="domain" description="VOC" evidence="1">
    <location>
        <begin position="1"/>
        <end position="116"/>
    </location>
</feature>
<dbReference type="InterPro" id="IPR004360">
    <property type="entry name" value="Glyas_Fos-R_dOase_dom"/>
</dbReference>
<dbReference type="Proteomes" id="UP000177124">
    <property type="component" value="Unassembled WGS sequence"/>
</dbReference>
<dbReference type="EMBL" id="MFBF01000062">
    <property type="protein sequence ID" value="OGD89828.1"/>
    <property type="molecule type" value="Genomic_DNA"/>
</dbReference>
<gene>
    <name evidence="2" type="ORF">A3D07_03170</name>
</gene>
<reference evidence="2 3" key="1">
    <citation type="journal article" date="2016" name="Nat. Commun.">
        <title>Thousands of microbial genomes shed light on interconnected biogeochemical processes in an aquifer system.</title>
        <authorList>
            <person name="Anantharaman K."/>
            <person name="Brown C.T."/>
            <person name="Hug L.A."/>
            <person name="Sharon I."/>
            <person name="Castelle C.J."/>
            <person name="Probst A.J."/>
            <person name="Thomas B.C."/>
            <person name="Singh A."/>
            <person name="Wilkins M.J."/>
            <person name="Karaoz U."/>
            <person name="Brodie E.L."/>
            <person name="Williams K.H."/>
            <person name="Hubbard S.S."/>
            <person name="Banfield J.F."/>
        </authorList>
    </citation>
    <scope>NUCLEOTIDE SEQUENCE [LARGE SCALE GENOMIC DNA]</scope>
</reference>
<comment type="caution">
    <text evidence="2">The sequence shown here is derived from an EMBL/GenBank/DDBJ whole genome shotgun (WGS) entry which is preliminary data.</text>
</comment>
<evidence type="ECO:0000259" key="1">
    <source>
        <dbReference type="PROSITE" id="PS51819"/>
    </source>
</evidence>
<protein>
    <recommendedName>
        <fullName evidence="1">VOC domain-containing protein</fullName>
    </recommendedName>
</protein>
<dbReference type="STRING" id="1797716.A3D07_03170"/>
<sequence>MIFSENAKKLAKFYREVVGLKQSYEAEIGEKDEKLYGFKVGKGPEIGIMDHSKIKGQNKNPERIIFNLEVNDIKKEAGRLTKAKVKKIQDIYHVEGYGYIATFADVDGNYFQIVQVRAK</sequence>
<dbReference type="Gene3D" id="3.10.180.10">
    <property type="entry name" value="2,3-Dihydroxybiphenyl 1,2-Dioxygenase, domain 1"/>
    <property type="match status" value="1"/>
</dbReference>
<dbReference type="AlphaFoldDB" id="A0A1F5GD82"/>
<proteinExistence type="predicted"/>
<dbReference type="Pfam" id="PF00903">
    <property type="entry name" value="Glyoxalase"/>
    <property type="match status" value="1"/>
</dbReference>
<dbReference type="InterPro" id="IPR037523">
    <property type="entry name" value="VOC_core"/>
</dbReference>
<dbReference type="PROSITE" id="PS51819">
    <property type="entry name" value="VOC"/>
    <property type="match status" value="1"/>
</dbReference>
<dbReference type="InterPro" id="IPR029068">
    <property type="entry name" value="Glyas_Bleomycin-R_OHBP_Dase"/>
</dbReference>
<dbReference type="SUPFAM" id="SSF54593">
    <property type="entry name" value="Glyoxalase/Bleomycin resistance protein/Dihydroxybiphenyl dioxygenase"/>
    <property type="match status" value="1"/>
</dbReference>
<evidence type="ECO:0000313" key="2">
    <source>
        <dbReference type="EMBL" id="OGD89828.1"/>
    </source>
</evidence>
<name>A0A1F5GD82_9BACT</name>